<keyword evidence="3" id="KW-1185">Reference proteome</keyword>
<feature type="domain" description="AB hydrolase-1" evidence="1">
    <location>
        <begin position="91"/>
        <end position="334"/>
    </location>
</feature>
<dbReference type="InterPro" id="IPR029058">
    <property type="entry name" value="AB_hydrolase_fold"/>
</dbReference>
<comment type="caution">
    <text evidence="2">The sequence shown here is derived from an EMBL/GenBank/DDBJ whole genome shotgun (WGS) entry which is preliminary data.</text>
</comment>
<sequence length="350" mass="36779">MRSLLRILLSLLLLIVVLGLLAATLGPFLISPNAAPGIADAGSVAAPDSRFINIGAAGEIPLEIHYLTQPGPAASEAPTGSSETETAIPPFVLLHGFTFNAFTWTQILGPLASDAPVLAYDQIPYGLSAKPVSPDTTGVDLYSKSAALERLFRVLDALDIQRAILVGNSSGGTLALEAALAQPERIAGLVLIAPWVHSKRPILPSWLVALPQVERLTLALARYLGTGSPLLAYSYADPSKIDESRRALTGAHRLMAGWDLAWGALLQRSLTDPVEIAEHLDEINQPALVLTGDNDQVVPPADTEATATALPNASFAVLQGCGHLPQEECPQQVTSAIAAWLDAQEGALAP</sequence>
<dbReference type="PANTHER" id="PTHR43689">
    <property type="entry name" value="HYDROLASE"/>
    <property type="match status" value="1"/>
</dbReference>
<dbReference type="PRINTS" id="PR00412">
    <property type="entry name" value="EPOXHYDRLASE"/>
</dbReference>
<gene>
    <name evidence="2" type="ORF">CKO40_14925</name>
</gene>
<evidence type="ECO:0000313" key="3">
    <source>
        <dbReference type="Proteomes" id="UP001296776"/>
    </source>
</evidence>
<dbReference type="AlphaFoldDB" id="A0AAJ0U5U0"/>
<organism evidence="2 3">
    <name type="scientific">Halochromatium glycolicum</name>
    <dbReference type="NCBI Taxonomy" id="85075"/>
    <lineage>
        <taxon>Bacteria</taxon>
        <taxon>Pseudomonadati</taxon>
        <taxon>Pseudomonadota</taxon>
        <taxon>Gammaproteobacteria</taxon>
        <taxon>Chromatiales</taxon>
        <taxon>Chromatiaceae</taxon>
        <taxon>Halochromatium</taxon>
    </lineage>
</organism>
<reference evidence="2" key="1">
    <citation type="submission" date="2017-08" db="EMBL/GenBank/DDBJ databases">
        <authorList>
            <person name="Imhoff J.F."/>
            <person name="Rahn T."/>
            <person name="Kuenzel S."/>
            <person name="Neulinger S.C."/>
        </authorList>
    </citation>
    <scope>NUCLEOTIDE SEQUENCE</scope>
    <source>
        <strain evidence="2">DSM 11080</strain>
    </source>
</reference>
<dbReference type="Gene3D" id="3.40.50.1820">
    <property type="entry name" value="alpha/beta hydrolase"/>
    <property type="match status" value="1"/>
</dbReference>
<dbReference type="InterPro" id="IPR000639">
    <property type="entry name" value="Epox_hydrolase-like"/>
</dbReference>
<dbReference type="EMBL" id="NRSJ01000028">
    <property type="protein sequence ID" value="MBK1705811.1"/>
    <property type="molecule type" value="Genomic_DNA"/>
</dbReference>
<proteinExistence type="predicted"/>
<reference evidence="2" key="2">
    <citation type="journal article" date="2020" name="Microorganisms">
        <title>Osmotic Adaptation and Compatible Solute Biosynthesis of Phototrophic Bacteria as Revealed from Genome Analyses.</title>
        <authorList>
            <person name="Imhoff J.F."/>
            <person name="Rahn T."/>
            <person name="Kunzel S."/>
            <person name="Keller A."/>
            <person name="Neulinger S.C."/>
        </authorList>
    </citation>
    <scope>NUCLEOTIDE SEQUENCE</scope>
    <source>
        <strain evidence="2">DSM 11080</strain>
    </source>
</reference>
<dbReference type="Pfam" id="PF12697">
    <property type="entry name" value="Abhydrolase_6"/>
    <property type="match status" value="1"/>
</dbReference>
<dbReference type="SUPFAM" id="SSF53474">
    <property type="entry name" value="alpha/beta-Hydrolases"/>
    <property type="match status" value="1"/>
</dbReference>
<dbReference type="PRINTS" id="PR00111">
    <property type="entry name" value="ABHYDROLASE"/>
</dbReference>
<dbReference type="Proteomes" id="UP001296776">
    <property type="component" value="Unassembled WGS sequence"/>
</dbReference>
<evidence type="ECO:0000259" key="1">
    <source>
        <dbReference type="Pfam" id="PF12697"/>
    </source>
</evidence>
<accession>A0AAJ0U5U0</accession>
<dbReference type="GO" id="GO:0016787">
    <property type="term" value="F:hydrolase activity"/>
    <property type="evidence" value="ECO:0007669"/>
    <property type="project" value="UniProtKB-KW"/>
</dbReference>
<dbReference type="InterPro" id="IPR000073">
    <property type="entry name" value="AB_hydrolase_1"/>
</dbReference>
<evidence type="ECO:0000313" key="2">
    <source>
        <dbReference type="EMBL" id="MBK1705811.1"/>
    </source>
</evidence>
<protein>
    <submittedName>
        <fullName evidence="2">Alpha/beta hydrolase</fullName>
    </submittedName>
</protein>
<keyword evidence="2" id="KW-0378">Hydrolase</keyword>
<dbReference type="PANTHER" id="PTHR43689:SF8">
    <property type="entry name" value="ALPHA_BETA-HYDROLASES SUPERFAMILY PROTEIN"/>
    <property type="match status" value="1"/>
</dbReference>
<dbReference type="RefSeq" id="WP_200347032.1">
    <property type="nucleotide sequence ID" value="NZ_NRSJ01000028.1"/>
</dbReference>
<name>A0AAJ0U5U0_9GAMM</name>